<organism evidence="5 6">
    <name type="scientific">Araneus ventricosus</name>
    <name type="common">Orbweaver spider</name>
    <name type="synonym">Epeira ventricosa</name>
    <dbReference type="NCBI Taxonomy" id="182803"/>
    <lineage>
        <taxon>Eukaryota</taxon>
        <taxon>Metazoa</taxon>
        <taxon>Ecdysozoa</taxon>
        <taxon>Arthropoda</taxon>
        <taxon>Chelicerata</taxon>
        <taxon>Arachnida</taxon>
        <taxon>Araneae</taxon>
        <taxon>Araneomorphae</taxon>
        <taxon>Entelegynae</taxon>
        <taxon>Araneoidea</taxon>
        <taxon>Araneidae</taxon>
        <taxon>Araneus</taxon>
    </lineage>
</organism>
<keyword evidence="2" id="KW-0067">ATP-binding</keyword>
<evidence type="ECO:0000313" key="6">
    <source>
        <dbReference type="Proteomes" id="UP000499080"/>
    </source>
</evidence>
<dbReference type="InterPro" id="IPR002035">
    <property type="entry name" value="VWF_A"/>
</dbReference>
<dbReference type="FunFam" id="3.40.50.410:FF:000028">
    <property type="entry name" value="Midasin"/>
    <property type="match status" value="1"/>
</dbReference>
<feature type="compositionally biased region" description="Basic and acidic residues" evidence="3">
    <location>
        <begin position="301"/>
        <end position="316"/>
    </location>
</feature>
<dbReference type="GO" id="GO:0005524">
    <property type="term" value="F:ATP binding"/>
    <property type="evidence" value="ECO:0007669"/>
    <property type="project" value="UniProtKB-KW"/>
</dbReference>
<feature type="compositionally biased region" description="Acidic residues" evidence="3">
    <location>
        <begin position="98"/>
        <end position="110"/>
    </location>
</feature>
<dbReference type="PANTHER" id="PTHR48103">
    <property type="entry name" value="MIDASIN-RELATED"/>
    <property type="match status" value="1"/>
</dbReference>
<dbReference type="GO" id="GO:0030687">
    <property type="term" value="C:preribosome, large subunit precursor"/>
    <property type="evidence" value="ECO:0007669"/>
    <property type="project" value="TreeGrafter"/>
</dbReference>
<keyword evidence="6" id="KW-1185">Reference proteome</keyword>
<evidence type="ECO:0000259" key="4">
    <source>
        <dbReference type="PROSITE" id="PS50234"/>
    </source>
</evidence>
<dbReference type="EMBL" id="BGPR01024151">
    <property type="protein sequence ID" value="GBN91977.1"/>
    <property type="molecule type" value="Genomic_DNA"/>
</dbReference>
<sequence length="863" mass="97408">MYAYLSGFCIPADLQEEAQKSGDTKFEDIESGGLDEGEGVKDVSENIETEDQLEDTLKEGEEKKEKEESEEIKDEEKGIEMSEDFEGKSYNPEKTADESETSDNEEESEDLDKQMGDVDGEDSEKLDEKVWGSDSEDEDQEINDANDTGGVSENKPSELVAKDALEKENDRDKSKLPEESLPEENKDEYQGNAPDPLIDAPPDQEPEVVELPDDMEITDDVDKEDGEIEPAETEEITYDPDEELESKEESEEVNEPEEANEDDPQKNPNTIEEDKEEEMDVQNGTSAEPVPDENEIDDEKNESKLPTHTPTTEKEALPSADQAKSSSHDPVQEDAPMDWESGTQQSDEQTEEGQADARNEKSAAHEGARSSSKQSTSEEQQQKPKLKPPAENRTLDENTDNSIPKQRPIADKQSLQKSLGAEDDADDNADVYEHVSNKEDGVTEAVDVATEEQAAKRPAQTQNDAASDSEEIIELSSDEEEEYCDRSDSNRTQGDIIKNDTRRRPGELGNYDEEESMDTTPEGEIVRTHTVPRGDTTIHTQYDLWSSMSLKNIQERRHAMEKNLELFSQIDGSAEAVHIWKNYEDLMLNLAQELCEQLRLVLEPTKMSKLKGDYRTGKRLNMRKIIPYIASQFRKDKIWLRRTKPSKRQYQIMLAVDDSSSMADNHSKQLAFESLAVLGQSLSLLEAGELSVVSFGEKVELLLGFNEQFSTNTGARMLQHLTFRQEKTNYVQLLKYATDVMVQSRNRSALMSKETAQLLVILSDGRGIFNDDDKGKGTIVNAVREARDNNVFMVFIIIDSPDSQASILDIQRVTFDNKKVTRKQYLEDFPFPFYIILRDISVLPTVLGGALRQWFELVTATER</sequence>
<dbReference type="Pfam" id="PF13519">
    <property type="entry name" value="VWA_2"/>
    <property type="match status" value="1"/>
</dbReference>
<feature type="compositionally biased region" description="Basic and acidic residues" evidence="3">
    <location>
        <begin position="17"/>
        <end position="28"/>
    </location>
</feature>
<dbReference type="CDD" id="cd01460">
    <property type="entry name" value="vWA_midasin"/>
    <property type="match status" value="1"/>
</dbReference>
<dbReference type="Gene3D" id="3.40.50.410">
    <property type="entry name" value="von Willebrand factor, type A domain"/>
    <property type="match status" value="1"/>
</dbReference>
<gene>
    <name evidence="5" type="primary">MDN1_3</name>
    <name evidence="5" type="ORF">AVEN_238805_1</name>
</gene>
<evidence type="ECO:0000313" key="5">
    <source>
        <dbReference type="EMBL" id="GBN91977.1"/>
    </source>
</evidence>
<feature type="compositionally biased region" description="Basic and acidic residues" evidence="3">
    <location>
        <begin position="431"/>
        <end position="441"/>
    </location>
</feature>
<name>A0A4Y2SUS2_ARAVE</name>
<dbReference type="GO" id="GO:0005634">
    <property type="term" value="C:nucleus"/>
    <property type="evidence" value="ECO:0007669"/>
    <property type="project" value="TreeGrafter"/>
</dbReference>
<feature type="compositionally biased region" description="Acidic residues" evidence="3">
    <location>
        <begin position="290"/>
        <end position="300"/>
    </location>
</feature>
<dbReference type="GO" id="GO:0000055">
    <property type="term" value="P:ribosomal large subunit export from nucleus"/>
    <property type="evidence" value="ECO:0007669"/>
    <property type="project" value="TreeGrafter"/>
</dbReference>
<feature type="compositionally biased region" description="Acidic residues" evidence="3">
    <location>
        <begin position="271"/>
        <end position="280"/>
    </location>
</feature>
<feature type="compositionally biased region" description="Acidic residues" evidence="3">
    <location>
        <begin position="421"/>
        <end position="430"/>
    </location>
</feature>
<dbReference type="SUPFAM" id="SSF53300">
    <property type="entry name" value="vWA-like"/>
    <property type="match status" value="1"/>
</dbReference>
<feature type="region of interest" description="Disordered" evidence="3">
    <location>
        <begin position="17"/>
        <end position="523"/>
    </location>
</feature>
<feature type="compositionally biased region" description="Acidic residues" evidence="3">
    <location>
        <begin position="202"/>
        <end position="262"/>
    </location>
</feature>
<evidence type="ECO:0000256" key="2">
    <source>
        <dbReference type="ARBA" id="ARBA00022840"/>
    </source>
</evidence>
<dbReference type="SMART" id="SM00327">
    <property type="entry name" value="VWA"/>
    <property type="match status" value="1"/>
</dbReference>
<feature type="compositionally biased region" description="Basic and acidic residues" evidence="3">
    <location>
        <begin position="55"/>
        <end position="67"/>
    </location>
</feature>
<feature type="compositionally biased region" description="Acidic residues" evidence="3">
    <location>
        <begin position="467"/>
        <end position="483"/>
    </location>
</feature>
<proteinExistence type="predicted"/>
<dbReference type="AlphaFoldDB" id="A0A4Y2SUS2"/>
<feature type="compositionally biased region" description="Acidic residues" evidence="3">
    <location>
        <begin position="45"/>
        <end position="54"/>
    </location>
</feature>
<dbReference type="OrthoDB" id="6426420at2759"/>
<keyword evidence="1" id="KW-0547">Nucleotide-binding</keyword>
<dbReference type="GO" id="GO:0000027">
    <property type="term" value="P:ribosomal large subunit assembly"/>
    <property type="evidence" value="ECO:0007669"/>
    <property type="project" value="TreeGrafter"/>
</dbReference>
<comment type="caution">
    <text evidence="5">The sequence shown here is derived from an EMBL/GenBank/DDBJ whole genome shotgun (WGS) entry which is preliminary data.</text>
</comment>
<dbReference type="InterPro" id="IPR036465">
    <property type="entry name" value="vWFA_dom_sf"/>
</dbReference>
<reference evidence="5 6" key="1">
    <citation type="journal article" date="2019" name="Sci. Rep.">
        <title>Orb-weaving spider Araneus ventricosus genome elucidates the spidroin gene catalogue.</title>
        <authorList>
            <person name="Kono N."/>
            <person name="Nakamura H."/>
            <person name="Ohtoshi R."/>
            <person name="Moran D.A.P."/>
            <person name="Shinohara A."/>
            <person name="Yoshida Y."/>
            <person name="Fujiwara M."/>
            <person name="Mori M."/>
            <person name="Tomita M."/>
            <person name="Arakawa K."/>
        </authorList>
    </citation>
    <scope>NUCLEOTIDE SEQUENCE [LARGE SCALE GENOMIC DNA]</scope>
</reference>
<protein>
    <submittedName>
        <fullName evidence="5">Midasin</fullName>
    </submittedName>
</protein>
<feature type="domain" description="VWFA" evidence="4">
    <location>
        <begin position="651"/>
        <end position="846"/>
    </location>
</feature>
<feature type="compositionally biased region" description="Acidic residues" evidence="3">
    <location>
        <begin position="134"/>
        <end position="144"/>
    </location>
</feature>
<dbReference type="PROSITE" id="PS50234">
    <property type="entry name" value="VWFA"/>
    <property type="match status" value="1"/>
</dbReference>
<feature type="compositionally biased region" description="Basic and acidic residues" evidence="3">
    <location>
        <begin position="497"/>
        <end position="506"/>
    </location>
</feature>
<evidence type="ECO:0000256" key="3">
    <source>
        <dbReference type="SAM" id="MobiDB-lite"/>
    </source>
</evidence>
<dbReference type="Proteomes" id="UP000499080">
    <property type="component" value="Unassembled WGS sequence"/>
</dbReference>
<feature type="compositionally biased region" description="Basic and acidic residues" evidence="3">
    <location>
        <begin position="355"/>
        <end position="368"/>
    </location>
</feature>
<evidence type="ECO:0000256" key="1">
    <source>
        <dbReference type="ARBA" id="ARBA00022741"/>
    </source>
</evidence>
<feature type="compositionally biased region" description="Low complexity" evidence="3">
    <location>
        <begin position="370"/>
        <end position="379"/>
    </location>
</feature>
<accession>A0A4Y2SUS2</accession>
<feature type="compositionally biased region" description="Basic and acidic residues" evidence="3">
    <location>
        <begin position="160"/>
        <end position="189"/>
    </location>
</feature>
<dbReference type="PANTHER" id="PTHR48103:SF2">
    <property type="entry name" value="MIDASIN"/>
    <property type="match status" value="1"/>
</dbReference>